<protein>
    <submittedName>
        <fullName evidence="2">Putative hydrolase</fullName>
    </submittedName>
</protein>
<dbReference type="Pfam" id="PF12697">
    <property type="entry name" value="Abhydrolase_6"/>
    <property type="match status" value="1"/>
</dbReference>
<dbReference type="InterPro" id="IPR029058">
    <property type="entry name" value="AB_hydrolase_fold"/>
</dbReference>
<feature type="domain" description="AB hydrolase-1" evidence="1">
    <location>
        <begin position="15"/>
        <end position="264"/>
    </location>
</feature>
<dbReference type="InterPro" id="IPR050266">
    <property type="entry name" value="AB_hydrolase_sf"/>
</dbReference>
<evidence type="ECO:0000259" key="1">
    <source>
        <dbReference type="Pfam" id="PF12697"/>
    </source>
</evidence>
<dbReference type="GO" id="GO:0016787">
    <property type="term" value="F:hydrolase activity"/>
    <property type="evidence" value="ECO:0007669"/>
    <property type="project" value="UniProtKB-KW"/>
</dbReference>
<keyword evidence="2" id="KW-0378">Hydrolase</keyword>
<dbReference type="PRINTS" id="PR00111">
    <property type="entry name" value="ABHYDROLASE"/>
</dbReference>
<accession>A3ZY54</accession>
<dbReference type="Proteomes" id="UP000004358">
    <property type="component" value="Unassembled WGS sequence"/>
</dbReference>
<dbReference type="PANTHER" id="PTHR43798">
    <property type="entry name" value="MONOACYLGLYCEROL LIPASE"/>
    <property type="match status" value="1"/>
</dbReference>
<dbReference type="AlphaFoldDB" id="A3ZY54"/>
<organism evidence="2 3">
    <name type="scientific">Blastopirellula marina DSM 3645</name>
    <dbReference type="NCBI Taxonomy" id="314230"/>
    <lineage>
        <taxon>Bacteria</taxon>
        <taxon>Pseudomonadati</taxon>
        <taxon>Planctomycetota</taxon>
        <taxon>Planctomycetia</taxon>
        <taxon>Pirellulales</taxon>
        <taxon>Pirellulaceae</taxon>
        <taxon>Blastopirellula</taxon>
    </lineage>
</organism>
<dbReference type="Gene3D" id="3.40.50.1820">
    <property type="entry name" value="alpha/beta hydrolase"/>
    <property type="match status" value="1"/>
</dbReference>
<dbReference type="STRING" id="314230.DSM3645_26619"/>
<proteinExistence type="predicted"/>
<comment type="caution">
    <text evidence="2">The sequence shown here is derived from an EMBL/GenBank/DDBJ whole genome shotgun (WGS) entry which is preliminary data.</text>
</comment>
<dbReference type="HOGENOM" id="CLU_020336_50_4_0"/>
<reference evidence="2 3" key="1">
    <citation type="submission" date="2006-02" db="EMBL/GenBank/DDBJ databases">
        <authorList>
            <person name="Amann R."/>
            <person name="Ferriera S."/>
            <person name="Johnson J."/>
            <person name="Kravitz S."/>
            <person name="Halpern A."/>
            <person name="Remington K."/>
            <person name="Beeson K."/>
            <person name="Tran B."/>
            <person name="Rogers Y.-H."/>
            <person name="Friedman R."/>
            <person name="Venter J.C."/>
        </authorList>
    </citation>
    <scope>NUCLEOTIDE SEQUENCE [LARGE SCALE GENOMIC DNA]</scope>
    <source>
        <strain evidence="2 3">DSM 3645</strain>
    </source>
</reference>
<name>A3ZY54_9BACT</name>
<dbReference type="InterPro" id="IPR000073">
    <property type="entry name" value="AB_hydrolase_1"/>
</dbReference>
<dbReference type="EMBL" id="AANZ01000020">
    <property type="protein sequence ID" value="EAQ78525.1"/>
    <property type="molecule type" value="Genomic_DNA"/>
</dbReference>
<dbReference type="eggNOG" id="COG2267">
    <property type="taxonomic scope" value="Bacteria"/>
</dbReference>
<evidence type="ECO:0000313" key="2">
    <source>
        <dbReference type="EMBL" id="EAQ78525.1"/>
    </source>
</evidence>
<sequence length="293" mass="31720">MTYNIANSHSAGTPLLMLHGVTRRWQTFLPLVASLGTRCRIIAPDFRGHGRTDPAVSQYRVIDYVEDAIRTLVDQTDEPAVIYGHSLGAMVAAAAAAEAPDLVRAVILEDPPFETMGSRIFSTPLHSYFTAALSLAGSTKPLEQLACDVAQLEYVDPVSKAAVRQGDLRDPAALRFTAKCLSQLDPAVLEPIVAGTWLAGYDRAEILSRIRCPVLLLQADIEAGGMLALEDAAVLKSSIADCTTVNLPGVSHLMHSAQPQKISDAVHNFLESLEVERSATLHRVSQEKVHEDF</sequence>
<evidence type="ECO:0000313" key="3">
    <source>
        <dbReference type="Proteomes" id="UP000004358"/>
    </source>
</evidence>
<gene>
    <name evidence="2" type="ORF">DSM3645_26619</name>
</gene>
<dbReference type="SUPFAM" id="SSF53474">
    <property type="entry name" value="alpha/beta-Hydrolases"/>
    <property type="match status" value="1"/>
</dbReference>